<dbReference type="EMBL" id="JAVREN010000004">
    <property type="protein sequence ID" value="MDT0306249.1"/>
    <property type="molecule type" value="Genomic_DNA"/>
</dbReference>
<name>A0ABU2L3W2_9ACTN</name>
<dbReference type="Proteomes" id="UP001183388">
    <property type="component" value="Unassembled WGS sequence"/>
</dbReference>
<protein>
    <recommendedName>
        <fullName evidence="4">Secreted protein</fullName>
    </recommendedName>
</protein>
<feature type="transmembrane region" description="Helical" evidence="1">
    <location>
        <begin position="37"/>
        <end position="56"/>
    </location>
</feature>
<accession>A0ABU2L3W2</accession>
<evidence type="ECO:0008006" key="4">
    <source>
        <dbReference type="Google" id="ProtNLM"/>
    </source>
</evidence>
<reference evidence="3" key="1">
    <citation type="submission" date="2023-07" db="EMBL/GenBank/DDBJ databases">
        <title>30 novel species of actinomycetes from the DSMZ collection.</title>
        <authorList>
            <person name="Nouioui I."/>
        </authorList>
    </citation>
    <scope>NUCLEOTIDE SEQUENCE [LARGE SCALE GENOMIC DNA]</scope>
    <source>
        <strain evidence="3">DSM 44917</strain>
    </source>
</reference>
<proteinExistence type="predicted"/>
<organism evidence="2 3">
    <name type="scientific">Streptomyces boetiae</name>
    <dbReference type="NCBI Taxonomy" id="3075541"/>
    <lineage>
        <taxon>Bacteria</taxon>
        <taxon>Bacillati</taxon>
        <taxon>Actinomycetota</taxon>
        <taxon>Actinomycetes</taxon>
        <taxon>Kitasatosporales</taxon>
        <taxon>Streptomycetaceae</taxon>
        <taxon>Streptomyces</taxon>
    </lineage>
</organism>
<keyword evidence="1" id="KW-0812">Transmembrane</keyword>
<evidence type="ECO:0000313" key="3">
    <source>
        <dbReference type="Proteomes" id="UP001183388"/>
    </source>
</evidence>
<keyword evidence="1" id="KW-1133">Transmembrane helix</keyword>
<evidence type="ECO:0000256" key="1">
    <source>
        <dbReference type="SAM" id="Phobius"/>
    </source>
</evidence>
<evidence type="ECO:0000313" key="2">
    <source>
        <dbReference type="EMBL" id="MDT0306249.1"/>
    </source>
</evidence>
<dbReference type="RefSeq" id="WP_311629167.1">
    <property type="nucleotide sequence ID" value="NZ_JAVREN010000004.1"/>
</dbReference>
<keyword evidence="3" id="KW-1185">Reference proteome</keyword>
<comment type="caution">
    <text evidence="2">The sequence shown here is derived from an EMBL/GenBank/DDBJ whole genome shotgun (WGS) entry which is preliminary data.</text>
</comment>
<gene>
    <name evidence="2" type="ORF">RM780_04635</name>
</gene>
<feature type="transmembrane region" description="Helical" evidence="1">
    <location>
        <begin position="12"/>
        <end position="31"/>
    </location>
</feature>
<sequence>MPQPDTAARQRRLARYALLLCALTAAAAVLSFSRGNWLGLVWVLLAGLASNMAWYYHRKARGASPRA</sequence>
<keyword evidence="1" id="KW-0472">Membrane</keyword>